<dbReference type="RefSeq" id="WP_089285399.1">
    <property type="nucleotide sequence ID" value="NZ_FZOJ01000050.1"/>
</dbReference>
<feature type="domain" description="Mor transcription activator" evidence="1">
    <location>
        <begin position="10"/>
        <end position="82"/>
    </location>
</feature>
<evidence type="ECO:0000259" key="1">
    <source>
        <dbReference type="Pfam" id="PF08765"/>
    </source>
</evidence>
<dbReference type="EMBL" id="FZOJ01000050">
    <property type="protein sequence ID" value="SNT19221.1"/>
    <property type="molecule type" value="Genomic_DNA"/>
</dbReference>
<proteinExistence type="predicted"/>
<organism evidence="2 3">
    <name type="scientific">Anaerovirgula multivorans</name>
    <dbReference type="NCBI Taxonomy" id="312168"/>
    <lineage>
        <taxon>Bacteria</taxon>
        <taxon>Bacillati</taxon>
        <taxon>Bacillota</taxon>
        <taxon>Clostridia</taxon>
        <taxon>Peptostreptococcales</taxon>
        <taxon>Natronincolaceae</taxon>
        <taxon>Anaerovirgula</taxon>
    </lineage>
</organism>
<dbReference type="Gene3D" id="1.10.10.60">
    <property type="entry name" value="Homeodomain-like"/>
    <property type="match status" value="1"/>
</dbReference>
<keyword evidence="3" id="KW-1185">Reference proteome</keyword>
<gene>
    <name evidence="2" type="ORF">SAMN05446037_10509</name>
</gene>
<dbReference type="AlphaFoldDB" id="A0A239KM44"/>
<dbReference type="InterPro" id="IPR014875">
    <property type="entry name" value="Mor_transcription_activator"/>
</dbReference>
<dbReference type="OrthoDB" id="2200281at2"/>
<dbReference type="InterPro" id="IPR009057">
    <property type="entry name" value="Homeodomain-like_sf"/>
</dbReference>
<protein>
    <submittedName>
        <fullName evidence="2">Mor transcription activator family protein</fullName>
    </submittedName>
</protein>
<dbReference type="Pfam" id="PF08765">
    <property type="entry name" value="Mor"/>
    <property type="match status" value="1"/>
</dbReference>
<dbReference type="Proteomes" id="UP000198304">
    <property type="component" value="Unassembled WGS sequence"/>
</dbReference>
<evidence type="ECO:0000313" key="3">
    <source>
        <dbReference type="Proteomes" id="UP000198304"/>
    </source>
</evidence>
<name>A0A239KM44_9FIRM</name>
<accession>A0A239KM44</accession>
<evidence type="ECO:0000313" key="2">
    <source>
        <dbReference type="EMBL" id="SNT19221.1"/>
    </source>
</evidence>
<sequence>MDRFGPEHLNGIYKDIANDLGVEMALLIFNHYRGLQITFLTRLLCTEYVRKQVSIEYNGSNIKELSLKYSYSERWIRKMITQKLNK</sequence>
<dbReference type="SUPFAM" id="SSF46689">
    <property type="entry name" value="Homeodomain-like"/>
    <property type="match status" value="1"/>
</dbReference>
<reference evidence="2 3" key="1">
    <citation type="submission" date="2017-06" db="EMBL/GenBank/DDBJ databases">
        <authorList>
            <person name="Kim H.J."/>
            <person name="Triplett B.A."/>
        </authorList>
    </citation>
    <scope>NUCLEOTIDE SEQUENCE [LARGE SCALE GENOMIC DNA]</scope>
    <source>
        <strain evidence="2 3">SCA</strain>
    </source>
</reference>